<proteinExistence type="predicted"/>
<accession>A0A6A5HY42</accession>
<dbReference type="RefSeq" id="XP_053592317.1">
    <property type="nucleotide sequence ID" value="XM_053723672.1"/>
</dbReference>
<dbReference type="CTD" id="78773429"/>
<sequence>MRNTSRARTTYCEKRRYGSVKTPHKIRIRNASTREQPVRLHKKLPPIYELRQRCEITLGARKKLCRTDNFKKDMWCCPYFNEFHFMLIVVRNQFGAILDGSEENKSTCIVLFLDPMGAMINYRGQRVLLMRVKNLPLQSNLIDCGPSVVSYLETILDNQRGFLNRNVDADLDWNTLELNGNNSIDVSRSKVRARMLRRVSSETRGRLSRMEAWKNEEYVSTYDKDPLYMKEPSSGRMRSLELKPKTRKPYKRNISADFVTNKNPRELQRQITLRAVRNLDEQNTFSNLPIISAYH</sequence>
<comment type="caution">
    <text evidence="1">The sequence shown here is derived from an EMBL/GenBank/DDBJ whole genome shotgun (WGS) entry which is preliminary data.</text>
</comment>
<evidence type="ECO:0000313" key="2">
    <source>
        <dbReference type="Proteomes" id="UP000483820"/>
    </source>
</evidence>
<dbReference type="Gene3D" id="3.40.395.10">
    <property type="entry name" value="Adenoviral Proteinase, Chain A"/>
    <property type="match status" value="1"/>
</dbReference>
<protein>
    <recommendedName>
        <fullName evidence="3">Ubiquitin-like protease family profile domain-containing protein</fullName>
    </recommendedName>
</protein>
<dbReference type="SUPFAM" id="SSF54001">
    <property type="entry name" value="Cysteine proteinases"/>
    <property type="match status" value="1"/>
</dbReference>
<evidence type="ECO:0000313" key="1">
    <source>
        <dbReference type="EMBL" id="KAF1771062.1"/>
    </source>
</evidence>
<name>A0A6A5HY42_CAERE</name>
<dbReference type="EMBL" id="WUAV01000001">
    <property type="protein sequence ID" value="KAF1771062.1"/>
    <property type="molecule type" value="Genomic_DNA"/>
</dbReference>
<reference evidence="1 2" key="1">
    <citation type="submission" date="2019-12" db="EMBL/GenBank/DDBJ databases">
        <title>Chromosome-level assembly of the Caenorhabditis remanei genome.</title>
        <authorList>
            <person name="Teterina A.A."/>
            <person name="Willis J.H."/>
            <person name="Phillips P.C."/>
        </authorList>
    </citation>
    <scope>NUCLEOTIDE SEQUENCE [LARGE SCALE GENOMIC DNA]</scope>
    <source>
        <strain evidence="1 2">PX506</strain>
        <tissue evidence="1">Whole organism</tissue>
    </source>
</reference>
<dbReference type="GeneID" id="78773429"/>
<dbReference type="AlphaFoldDB" id="A0A6A5HY42"/>
<evidence type="ECO:0008006" key="3">
    <source>
        <dbReference type="Google" id="ProtNLM"/>
    </source>
</evidence>
<gene>
    <name evidence="1" type="ORF">GCK72_002887</name>
</gene>
<dbReference type="KEGG" id="crq:GCK72_002887"/>
<organism evidence="1 2">
    <name type="scientific">Caenorhabditis remanei</name>
    <name type="common">Caenorhabditis vulgaris</name>
    <dbReference type="NCBI Taxonomy" id="31234"/>
    <lineage>
        <taxon>Eukaryota</taxon>
        <taxon>Metazoa</taxon>
        <taxon>Ecdysozoa</taxon>
        <taxon>Nematoda</taxon>
        <taxon>Chromadorea</taxon>
        <taxon>Rhabditida</taxon>
        <taxon>Rhabditina</taxon>
        <taxon>Rhabditomorpha</taxon>
        <taxon>Rhabditoidea</taxon>
        <taxon>Rhabditidae</taxon>
        <taxon>Peloderinae</taxon>
        <taxon>Caenorhabditis</taxon>
    </lineage>
</organism>
<dbReference type="InterPro" id="IPR038765">
    <property type="entry name" value="Papain-like_cys_pep_sf"/>
</dbReference>
<dbReference type="Proteomes" id="UP000483820">
    <property type="component" value="Chromosome I"/>
</dbReference>